<evidence type="ECO:0000256" key="1">
    <source>
        <dbReference type="ARBA" id="ARBA00004651"/>
    </source>
</evidence>
<feature type="transmembrane region" description="Helical" evidence="7">
    <location>
        <begin position="361"/>
        <end position="381"/>
    </location>
</feature>
<dbReference type="GO" id="GO:0005886">
    <property type="term" value="C:plasma membrane"/>
    <property type="evidence" value="ECO:0007669"/>
    <property type="project" value="UniProtKB-SubCell"/>
</dbReference>
<name>A0AAU2VFM8_9ACTN</name>
<accession>A0AAU2VFM8</accession>
<feature type="transmembrane region" description="Helical" evidence="7">
    <location>
        <begin position="694"/>
        <end position="719"/>
    </location>
</feature>
<evidence type="ECO:0000256" key="7">
    <source>
        <dbReference type="SAM" id="Phobius"/>
    </source>
</evidence>
<dbReference type="AlphaFoldDB" id="A0AAU2VFM8"/>
<evidence type="ECO:0000313" key="9">
    <source>
        <dbReference type="EMBL" id="WTW66105.1"/>
    </source>
</evidence>
<dbReference type="PANTHER" id="PTHR33406">
    <property type="entry name" value="MEMBRANE PROTEIN MJ1562-RELATED"/>
    <property type="match status" value="1"/>
</dbReference>
<evidence type="ECO:0000256" key="6">
    <source>
        <dbReference type="ARBA" id="ARBA00023136"/>
    </source>
</evidence>
<evidence type="ECO:0000256" key="3">
    <source>
        <dbReference type="ARBA" id="ARBA00022475"/>
    </source>
</evidence>
<feature type="transmembrane region" description="Helical" evidence="7">
    <location>
        <begin position="269"/>
        <end position="287"/>
    </location>
</feature>
<feature type="transmembrane region" description="Helical" evidence="7">
    <location>
        <begin position="578"/>
        <end position="596"/>
    </location>
</feature>
<feature type="transmembrane region" description="Helical" evidence="7">
    <location>
        <begin position="545"/>
        <end position="566"/>
    </location>
</feature>
<keyword evidence="4 7" id="KW-0812">Transmembrane</keyword>
<protein>
    <submittedName>
        <fullName evidence="9">MMPL family transporter</fullName>
    </submittedName>
</protein>
<keyword evidence="3" id="KW-1003">Cell membrane</keyword>
<feature type="transmembrane region" description="Helical" evidence="7">
    <location>
        <begin position="220"/>
        <end position="242"/>
    </location>
</feature>
<dbReference type="InterPro" id="IPR004869">
    <property type="entry name" value="MMPL_dom"/>
</dbReference>
<dbReference type="PANTHER" id="PTHR33406:SF11">
    <property type="entry name" value="MEMBRANE PROTEIN SCO6666-RELATED"/>
    <property type="match status" value="1"/>
</dbReference>
<comment type="similarity">
    <text evidence="2">Belongs to the resistance-nodulation-cell division (RND) (TC 2.A.6) family. MmpL subfamily.</text>
</comment>
<feature type="transmembrane region" description="Helical" evidence="7">
    <location>
        <begin position="616"/>
        <end position="639"/>
    </location>
</feature>
<dbReference type="EMBL" id="CP108318">
    <property type="protein sequence ID" value="WTW66105.1"/>
    <property type="molecule type" value="Genomic_DNA"/>
</dbReference>
<proteinExistence type="inferred from homology"/>
<feature type="transmembrane region" description="Helical" evidence="7">
    <location>
        <begin position="665"/>
        <end position="688"/>
    </location>
</feature>
<sequence length="750" mass="78153">MAAVFAGLAGWYGAAVHGDLSAGDGVPDWVEARTAEKVLDREFGAAPANLVLVVRAGHGTGAVRDALPVDGLALTSVGEQITRLLAGEPDVAHIQSYWATRSPALRSRDGGTALVMARLQGTESQATQAAQRLLPRLTRARPGVRVLAHGEAVIRAAILEQTRRDQIRGELLALPATVVLLLIVFRSAVAALLPAAVGALAVAGTSAVVRAVSAWTEVSAYAYCITTALGFGLAVDFCLFLLSRYREETAAGADKTAALRTTLRTAGRAVLYSAGTVSLSLAALLVFPNSLLRSVAWTGITIVLLAAAGSLLLVPAALALLGAYVDGFDVFACWRRRTEPGPASRGNLGVWGRCAARVLRAPAPVGVAVIALLVVLAAPFAHVRFGLFDDRALPPSEPSAIAGEVLRADFDFPRLVNRTSVVLGDFDVRRRSADLDAYARTVSAQPGVRQVDTATGTYRHGVRLPQPRAATSPRGSAAAPAHGPVPGTVPHFAAERGAWLAVTPNMEAYTPAARDLVRTLRGLPAPGAVLVAGPGAMLADVQDMLAGRIPLAAVLVASTMLGLVLALTRRPVLALKALVLNTLSLCATFGVIVFVFQDGHLASWVGGFTATGSTDALEPVLVFALAFGLSMDYEIMLLARICEEYDRTLDGPAAIVSGIDRTARLFTWAALTFAVVMAALASSGLILLKIAGVGLAVAVLMDATVVRGVLVPAVMGLVGRANWWTFRARPGPCSSGRADVRQADGTHTNG</sequence>
<keyword evidence="6 7" id="KW-0472">Membrane</keyword>
<gene>
    <name evidence="9" type="ORF">OG549_38790</name>
</gene>
<feature type="domain" description="Membrane transport protein MMPL" evidence="8">
    <location>
        <begin position="77"/>
        <end position="365"/>
    </location>
</feature>
<evidence type="ECO:0000256" key="5">
    <source>
        <dbReference type="ARBA" id="ARBA00022989"/>
    </source>
</evidence>
<evidence type="ECO:0000259" key="8">
    <source>
        <dbReference type="Pfam" id="PF03176"/>
    </source>
</evidence>
<dbReference type="SUPFAM" id="SSF82866">
    <property type="entry name" value="Multidrug efflux transporter AcrB transmembrane domain"/>
    <property type="match status" value="2"/>
</dbReference>
<feature type="domain" description="Membrane transport protein MMPL" evidence="8">
    <location>
        <begin position="512"/>
        <end position="727"/>
    </location>
</feature>
<feature type="transmembrane region" description="Helical" evidence="7">
    <location>
        <begin position="171"/>
        <end position="200"/>
    </location>
</feature>
<dbReference type="Gene3D" id="1.20.1640.10">
    <property type="entry name" value="Multidrug efflux transporter AcrB transmembrane domain"/>
    <property type="match status" value="2"/>
</dbReference>
<evidence type="ECO:0000256" key="4">
    <source>
        <dbReference type="ARBA" id="ARBA00022692"/>
    </source>
</evidence>
<organism evidence="9">
    <name type="scientific">Streptomyces sp. NBC_00003</name>
    <dbReference type="NCBI Taxonomy" id="2903608"/>
    <lineage>
        <taxon>Bacteria</taxon>
        <taxon>Bacillati</taxon>
        <taxon>Actinomycetota</taxon>
        <taxon>Actinomycetes</taxon>
        <taxon>Kitasatosporales</taxon>
        <taxon>Streptomycetaceae</taxon>
        <taxon>Streptomyces</taxon>
    </lineage>
</organism>
<dbReference type="InterPro" id="IPR050545">
    <property type="entry name" value="Mycobact_MmpL"/>
</dbReference>
<comment type="subcellular location">
    <subcellularLocation>
        <location evidence="1">Cell membrane</location>
        <topology evidence="1">Multi-pass membrane protein</topology>
    </subcellularLocation>
</comment>
<reference evidence="9" key="1">
    <citation type="submission" date="2022-10" db="EMBL/GenBank/DDBJ databases">
        <title>The complete genomes of actinobacterial strains from the NBC collection.</title>
        <authorList>
            <person name="Joergensen T.S."/>
            <person name="Alvarez Arevalo M."/>
            <person name="Sterndorff E.B."/>
            <person name="Faurdal D."/>
            <person name="Vuksanovic O."/>
            <person name="Mourched A.-S."/>
            <person name="Charusanti P."/>
            <person name="Shaw S."/>
            <person name="Blin K."/>
            <person name="Weber T."/>
        </authorList>
    </citation>
    <scope>NUCLEOTIDE SEQUENCE</scope>
    <source>
        <strain evidence="9">NBC_00003</strain>
    </source>
</reference>
<dbReference type="Pfam" id="PF03176">
    <property type="entry name" value="MMPL"/>
    <property type="match status" value="2"/>
</dbReference>
<evidence type="ECO:0000256" key="2">
    <source>
        <dbReference type="ARBA" id="ARBA00010157"/>
    </source>
</evidence>
<keyword evidence="5 7" id="KW-1133">Transmembrane helix</keyword>
<feature type="transmembrane region" description="Helical" evidence="7">
    <location>
        <begin position="299"/>
        <end position="325"/>
    </location>
</feature>